<dbReference type="RefSeq" id="WP_255884880.1">
    <property type="nucleotide sequence ID" value="NZ_JANAKN010000078.1"/>
</dbReference>
<evidence type="ECO:0000313" key="2">
    <source>
        <dbReference type="Proteomes" id="UP001206018"/>
    </source>
</evidence>
<gene>
    <name evidence="1" type="ORF">NLO85_24000</name>
</gene>
<dbReference type="InterPro" id="IPR008868">
    <property type="entry name" value="TniB"/>
</dbReference>
<reference evidence="1" key="1">
    <citation type="submission" date="2022-07" db="EMBL/GenBank/DDBJ databases">
        <title>The diversity of lipopeptides in the P. syringae complex parallels phylogeny and sheds light on structural diversification during evolutionary history.</title>
        <authorList>
            <person name="Bricout A."/>
            <person name="Morris C.E."/>
            <person name="Chandeysson C."/>
            <person name="Duban M."/>
            <person name="Boistel C."/>
            <person name="Chataigne G."/>
            <person name="Lecouturier D."/>
            <person name="Jacques P."/>
            <person name="Leclere V."/>
            <person name="Rochex A."/>
        </authorList>
    </citation>
    <scope>NUCLEOTIDE SEQUENCE</scope>
    <source>
        <strain evidence="1">LYR0002</strain>
    </source>
</reference>
<protein>
    <submittedName>
        <fullName evidence="1">TniB family NTP-binding protein</fullName>
    </submittedName>
</protein>
<accession>A0AAW5J7J6</accession>
<comment type="caution">
    <text evidence="1">The sequence shown here is derived from an EMBL/GenBank/DDBJ whole genome shotgun (WGS) entry which is preliminary data.</text>
</comment>
<name>A0AAW5J7J6_PSESS</name>
<dbReference type="InterPro" id="IPR027417">
    <property type="entry name" value="P-loop_NTPase"/>
</dbReference>
<dbReference type="AlphaFoldDB" id="A0AAW5J7J6"/>
<evidence type="ECO:0000313" key="1">
    <source>
        <dbReference type="EMBL" id="MCQ3023549.1"/>
    </source>
</evidence>
<dbReference type="Proteomes" id="UP001206018">
    <property type="component" value="Unassembled WGS sequence"/>
</dbReference>
<sequence length="280" mass="32021">MERISAIKKDLWVHHSQYEQIEFIMRMMMSNRGNQISAECLAVLGPTGAGKTSFLKGCRRSKDDWAQQLIHFQVKPEIGYRKFVAQLFEAVGEPMHRDASVRGAFRYETFSEILKAKNKAGIAFDDMHDFGKNNRDQLAQILILIRGLTAWPCSLSIFGFGLPATKSLFKNEGQLDRRVERIELAPWQEHDPELLDFLDVIEQLYPLREPSDLSDPIIVRSLYERSSGVIGMMIKLLKAAACYAIATGDERINVDNIILAHKSPLGWVRHLNYLYEKHSI</sequence>
<dbReference type="SUPFAM" id="SSF52540">
    <property type="entry name" value="P-loop containing nucleoside triphosphate hydrolases"/>
    <property type="match status" value="1"/>
</dbReference>
<dbReference type="Pfam" id="PF05621">
    <property type="entry name" value="TniB"/>
    <property type="match status" value="1"/>
</dbReference>
<organism evidence="1 2">
    <name type="scientific">Pseudomonas savastanoi</name>
    <name type="common">Pseudomonas syringae pv. savastanoi</name>
    <dbReference type="NCBI Taxonomy" id="29438"/>
    <lineage>
        <taxon>Bacteria</taxon>
        <taxon>Pseudomonadati</taxon>
        <taxon>Pseudomonadota</taxon>
        <taxon>Gammaproteobacteria</taxon>
        <taxon>Pseudomonadales</taxon>
        <taxon>Pseudomonadaceae</taxon>
        <taxon>Pseudomonas</taxon>
    </lineage>
</organism>
<dbReference type="EMBL" id="JANAKN010000078">
    <property type="protein sequence ID" value="MCQ3023549.1"/>
    <property type="molecule type" value="Genomic_DNA"/>
</dbReference>
<dbReference type="Gene3D" id="3.40.50.300">
    <property type="entry name" value="P-loop containing nucleotide triphosphate hydrolases"/>
    <property type="match status" value="1"/>
</dbReference>
<proteinExistence type="predicted"/>